<keyword evidence="4 5" id="KW-0443">Lipid metabolism</keyword>
<feature type="short sequence motif" description="GXSXG" evidence="5">
    <location>
        <begin position="114"/>
        <end position="118"/>
    </location>
</feature>
<feature type="compositionally biased region" description="Polar residues" evidence="7">
    <location>
        <begin position="441"/>
        <end position="450"/>
    </location>
</feature>
<keyword evidence="3 5" id="KW-0442">Lipid degradation</keyword>
<comment type="domain">
    <text evidence="6">The nitrogen atoms of the two glycine residues in the GGXR motif define the oxyanion hole, and stabilize the oxyanion that forms during the nucleophilic attack by the catalytic serine during substrate cleavage.</text>
</comment>
<protein>
    <recommendedName>
        <fullName evidence="6">Patatin</fullName>
        <ecNumber evidence="6">3.1.1.-</ecNumber>
    </recommendedName>
</protein>
<dbReference type="EMBL" id="OZ020097">
    <property type="protein sequence ID" value="CAK9268219.1"/>
    <property type="molecule type" value="Genomic_DNA"/>
</dbReference>
<evidence type="ECO:0000259" key="8">
    <source>
        <dbReference type="PROSITE" id="PS51635"/>
    </source>
</evidence>
<dbReference type="InterPro" id="IPR002641">
    <property type="entry name" value="PNPLA_dom"/>
</dbReference>
<comment type="caution">
    <text evidence="5">Lacks conserved residue(s) required for the propagation of feature annotation.</text>
</comment>
<dbReference type="PANTHER" id="PTHR32241">
    <property type="entry name" value="PATATIN-LIKE PROTEIN 6"/>
    <property type="match status" value="1"/>
</dbReference>
<evidence type="ECO:0000313" key="10">
    <source>
        <dbReference type="Proteomes" id="UP001497444"/>
    </source>
</evidence>
<feature type="active site" description="Proton acceptor" evidence="5">
    <location>
        <position position="266"/>
    </location>
</feature>
<name>A0ABP0WMW3_9BRYO</name>
<evidence type="ECO:0000256" key="3">
    <source>
        <dbReference type="ARBA" id="ARBA00022963"/>
    </source>
</evidence>
<evidence type="ECO:0000256" key="7">
    <source>
        <dbReference type="SAM" id="MobiDB-lite"/>
    </source>
</evidence>
<reference evidence="9 10" key="1">
    <citation type="submission" date="2024-02" db="EMBL/GenBank/DDBJ databases">
        <authorList>
            <consortium name="ELIXIR-Norway"/>
            <consortium name="Elixir Norway"/>
        </authorList>
    </citation>
    <scope>NUCLEOTIDE SEQUENCE [LARGE SCALE GENOMIC DNA]</scope>
</reference>
<comment type="similarity">
    <text evidence="1 6">Belongs to the patatin family.</text>
</comment>
<dbReference type="InterPro" id="IPR016035">
    <property type="entry name" value="Acyl_Trfase/lysoPLipase"/>
</dbReference>
<dbReference type="Gene3D" id="3.40.1090.10">
    <property type="entry name" value="Cytosolic phospholipase A2 catalytic domain"/>
    <property type="match status" value="1"/>
</dbReference>
<dbReference type="EC" id="3.1.1.-" evidence="6"/>
<dbReference type="PROSITE" id="PS51635">
    <property type="entry name" value="PNPLA"/>
    <property type="match status" value="1"/>
</dbReference>
<accession>A0ABP0WMW3</accession>
<sequence length="450" mass="50027">DTGLSLKSKIFQTGQLILEVITNFFMISNQHWFGQNEGKNPSFQVAAAAMQQVWESGGGGGERGKVCILSIDGGGGMLRGIIPARVLAYLEELLKRKSGNSEARIADYFDVVAGTSVGGILATMLCACDANDRPLFTAEETWKLIAEKGRSVFFNQLLPTSRMWSRLRGLMRPRFSSKRLEALLKQYLIRDGRPLTLRDTMKPVLIPCYDLATAGPFLFSRADALENQTWNFNLWEVCRATTAVPSLFKPAYMTSVDGNTSCTAVDGGVVMHNPTAAAVTHVLHNKLEFPRVQGVNDLLVLSLGTGQMDQPYAYNTVRGWGTFQWVKPIANIVLDSISDMVDHTISMSFGDFRQQYLRIQMSGLHSRSSAEMDAGNHPYTKRLMQLADEVLDHKSMEHLPFGGRMPLIASNRERLDWFADQLVLEHKSRSSRKSPTVILKPSSTSCPQEN</sequence>
<evidence type="ECO:0000256" key="5">
    <source>
        <dbReference type="PROSITE-ProRule" id="PRU01161"/>
    </source>
</evidence>
<keyword evidence="2 5" id="KW-0378">Hydrolase</keyword>
<gene>
    <name evidence="9" type="ORF">CSSPJE1EN1_LOCUS13697</name>
</gene>
<feature type="non-terminal residue" evidence="9">
    <location>
        <position position="1"/>
    </location>
</feature>
<proteinExistence type="inferred from homology"/>
<keyword evidence="10" id="KW-1185">Reference proteome</keyword>
<feature type="active site" description="Nucleophile" evidence="5">
    <location>
        <position position="116"/>
    </location>
</feature>
<dbReference type="SUPFAM" id="SSF52151">
    <property type="entry name" value="FabD/lysophospholipase-like"/>
    <property type="match status" value="1"/>
</dbReference>
<feature type="region of interest" description="Disordered" evidence="7">
    <location>
        <begin position="430"/>
        <end position="450"/>
    </location>
</feature>
<dbReference type="Proteomes" id="UP001497444">
    <property type="component" value="Chromosome 2"/>
</dbReference>
<feature type="domain" description="PNPLA" evidence="8">
    <location>
        <begin position="71"/>
        <end position="279"/>
    </location>
</feature>
<evidence type="ECO:0000256" key="6">
    <source>
        <dbReference type="RuleBase" id="RU361262"/>
    </source>
</evidence>
<evidence type="ECO:0000256" key="4">
    <source>
        <dbReference type="ARBA" id="ARBA00023098"/>
    </source>
</evidence>
<organism evidence="9 10">
    <name type="scientific">Sphagnum jensenii</name>
    <dbReference type="NCBI Taxonomy" id="128206"/>
    <lineage>
        <taxon>Eukaryota</taxon>
        <taxon>Viridiplantae</taxon>
        <taxon>Streptophyta</taxon>
        <taxon>Embryophyta</taxon>
        <taxon>Bryophyta</taxon>
        <taxon>Sphagnophytina</taxon>
        <taxon>Sphagnopsida</taxon>
        <taxon>Sphagnales</taxon>
        <taxon>Sphagnaceae</taxon>
        <taxon>Sphagnum</taxon>
    </lineage>
</organism>
<evidence type="ECO:0000313" key="9">
    <source>
        <dbReference type="EMBL" id="CAK9268219.1"/>
    </source>
</evidence>
<dbReference type="PANTHER" id="PTHR32241:SF3">
    <property type="entry name" value="PATATIN-LIKE PROTEIN 6"/>
    <property type="match status" value="1"/>
</dbReference>
<feature type="short sequence motif" description="DGA/G" evidence="5">
    <location>
        <begin position="266"/>
        <end position="268"/>
    </location>
</feature>
<evidence type="ECO:0000256" key="1">
    <source>
        <dbReference type="ARBA" id="ARBA00010240"/>
    </source>
</evidence>
<dbReference type="Pfam" id="PF01734">
    <property type="entry name" value="Patatin"/>
    <property type="match status" value="1"/>
</dbReference>
<comment type="function">
    <text evidence="6">Lipolytic acyl hydrolase (LAH).</text>
</comment>
<evidence type="ECO:0000256" key="2">
    <source>
        <dbReference type="ARBA" id="ARBA00022801"/>
    </source>
</evidence>